<evidence type="ECO:0000256" key="1">
    <source>
        <dbReference type="SAM" id="MobiDB-lite"/>
    </source>
</evidence>
<evidence type="ECO:0000313" key="3">
    <source>
        <dbReference type="Proteomes" id="UP000092600"/>
    </source>
</evidence>
<dbReference type="Proteomes" id="UP000092600">
    <property type="component" value="Unassembled WGS sequence"/>
</dbReference>
<name>A0A199VY61_ANACO</name>
<sequence length="122" mass="13595">DKHEGNGRGLYNGFAALPRAIPIQVGNNRSSSSLLLLAPASPTTPKPTEPKCERNPKVHKNKYEGYSVSLDGSKQIADNGIKNQSKRVKISDSSREERCSDLTMRHNSKQISLSRDRRAWFC</sequence>
<feature type="non-terminal residue" evidence="2">
    <location>
        <position position="1"/>
    </location>
</feature>
<accession>A0A199VY61</accession>
<gene>
    <name evidence="2" type="ORF">ACMD2_18796</name>
</gene>
<protein>
    <submittedName>
        <fullName evidence="2">Uncharacterized protein</fullName>
    </submittedName>
</protein>
<feature type="region of interest" description="Disordered" evidence="1">
    <location>
        <begin position="38"/>
        <end position="57"/>
    </location>
</feature>
<dbReference type="EMBL" id="LSRQ01000538">
    <property type="protein sequence ID" value="OAY82182.1"/>
    <property type="molecule type" value="Genomic_DNA"/>
</dbReference>
<evidence type="ECO:0000313" key="2">
    <source>
        <dbReference type="EMBL" id="OAY82182.1"/>
    </source>
</evidence>
<comment type="caution">
    <text evidence="2">The sequence shown here is derived from an EMBL/GenBank/DDBJ whole genome shotgun (WGS) entry which is preliminary data.</text>
</comment>
<organism evidence="2 3">
    <name type="scientific">Ananas comosus</name>
    <name type="common">Pineapple</name>
    <name type="synonym">Ananas ananas</name>
    <dbReference type="NCBI Taxonomy" id="4615"/>
    <lineage>
        <taxon>Eukaryota</taxon>
        <taxon>Viridiplantae</taxon>
        <taxon>Streptophyta</taxon>
        <taxon>Embryophyta</taxon>
        <taxon>Tracheophyta</taxon>
        <taxon>Spermatophyta</taxon>
        <taxon>Magnoliopsida</taxon>
        <taxon>Liliopsida</taxon>
        <taxon>Poales</taxon>
        <taxon>Bromeliaceae</taxon>
        <taxon>Bromelioideae</taxon>
        <taxon>Ananas</taxon>
    </lineage>
</organism>
<proteinExistence type="predicted"/>
<reference evidence="2 3" key="1">
    <citation type="journal article" date="2016" name="DNA Res.">
        <title>The draft genome of MD-2 pineapple using hybrid error correction of long reads.</title>
        <authorList>
            <person name="Redwan R.M."/>
            <person name="Saidin A."/>
            <person name="Kumar S.V."/>
        </authorList>
    </citation>
    <scope>NUCLEOTIDE SEQUENCE [LARGE SCALE GENOMIC DNA]</scope>
    <source>
        <strain evidence="3">cv. MD2</strain>
        <tissue evidence="2">Leaf</tissue>
    </source>
</reference>
<dbReference type="AlphaFoldDB" id="A0A199VY61"/>